<dbReference type="PANTHER" id="PTHR43344:SF2">
    <property type="entry name" value="PHOSPHOSERINE PHOSPHATASE"/>
    <property type="match status" value="1"/>
</dbReference>
<dbReference type="InterPro" id="IPR050582">
    <property type="entry name" value="HAD-like_SerB"/>
</dbReference>
<keyword evidence="8" id="KW-0718">Serine biosynthesis</keyword>
<evidence type="ECO:0000256" key="10">
    <source>
        <dbReference type="ARBA" id="ARBA00048523"/>
    </source>
</evidence>
<name>A9IE92_BORPD</name>
<keyword evidence="12" id="KW-1185">Reference proteome</keyword>
<comment type="cofactor">
    <cofactor evidence="1">
        <name>Mg(2+)</name>
        <dbReference type="ChEBI" id="CHEBI:18420"/>
    </cofactor>
</comment>
<dbReference type="EC" id="3.1.3.3" evidence="3"/>
<evidence type="ECO:0000313" key="12">
    <source>
        <dbReference type="Proteomes" id="UP000001225"/>
    </source>
</evidence>
<evidence type="ECO:0000256" key="1">
    <source>
        <dbReference type="ARBA" id="ARBA00001946"/>
    </source>
</evidence>
<dbReference type="InterPro" id="IPR023214">
    <property type="entry name" value="HAD_sf"/>
</dbReference>
<evidence type="ECO:0000256" key="7">
    <source>
        <dbReference type="ARBA" id="ARBA00022842"/>
    </source>
</evidence>
<dbReference type="STRING" id="94624.Bpet1373"/>
<dbReference type="GO" id="GO:0005737">
    <property type="term" value="C:cytoplasm"/>
    <property type="evidence" value="ECO:0007669"/>
    <property type="project" value="TreeGrafter"/>
</dbReference>
<dbReference type="NCBIfam" id="NF010109">
    <property type="entry name" value="PRK13582.1"/>
    <property type="match status" value="1"/>
</dbReference>
<dbReference type="Pfam" id="PF00702">
    <property type="entry name" value="Hydrolase"/>
    <property type="match status" value="1"/>
</dbReference>
<dbReference type="EMBL" id="AM902716">
    <property type="protein sequence ID" value="CAP41708.1"/>
    <property type="molecule type" value="Genomic_DNA"/>
</dbReference>
<evidence type="ECO:0000256" key="2">
    <source>
        <dbReference type="ARBA" id="ARBA00005135"/>
    </source>
</evidence>
<dbReference type="Proteomes" id="UP000001225">
    <property type="component" value="Chromosome"/>
</dbReference>
<organism evidence="11 12">
    <name type="scientific">Bordetella petrii (strain ATCC BAA-461 / DSM 12804 / CCUG 43448 / CIP 107267 / Se-1111R)</name>
    <dbReference type="NCBI Taxonomy" id="340100"/>
    <lineage>
        <taxon>Bacteria</taxon>
        <taxon>Pseudomonadati</taxon>
        <taxon>Pseudomonadota</taxon>
        <taxon>Betaproteobacteria</taxon>
        <taxon>Burkholderiales</taxon>
        <taxon>Alcaligenaceae</taxon>
        <taxon>Bordetella</taxon>
    </lineage>
</organism>
<comment type="catalytic activity">
    <reaction evidence="10">
        <text>O-phospho-D-serine + H2O = D-serine + phosphate</text>
        <dbReference type="Rhea" id="RHEA:24873"/>
        <dbReference type="ChEBI" id="CHEBI:15377"/>
        <dbReference type="ChEBI" id="CHEBI:35247"/>
        <dbReference type="ChEBI" id="CHEBI:43474"/>
        <dbReference type="ChEBI" id="CHEBI:58680"/>
        <dbReference type="EC" id="3.1.3.3"/>
    </reaction>
</comment>
<dbReference type="PANTHER" id="PTHR43344">
    <property type="entry name" value="PHOSPHOSERINE PHOSPHATASE"/>
    <property type="match status" value="1"/>
</dbReference>
<sequence length="209" mass="23108">MRIACIDLEGVLIPELWPLIALASGIEALSITTREEPDYPALMRWRIDHLRQHGLRLRDVQAILAEIQPYPEARDFLHQLEQHGCYRVHIVSDCFQELAGSLLDALGSPATFCHSLETDPDNWITGCAWADRNGKEDHIARLLKQGSHVLAAGDAFNDLAMLRLAHDGFLVRPSAATAEAAEDLTVVEHLSEIITRIGLSSGTGMSWLA</sequence>
<dbReference type="SUPFAM" id="SSF56784">
    <property type="entry name" value="HAD-like"/>
    <property type="match status" value="1"/>
</dbReference>
<dbReference type="Gene3D" id="3.90.1470.10">
    <property type="entry name" value="thrh gene product, domain 2"/>
    <property type="match status" value="1"/>
</dbReference>
<dbReference type="eggNOG" id="COG0560">
    <property type="taxonomic scope" value="Bacteria"/>
</dbReference>
<keyword evidence="6 11" id="KW-0378">Hydrolase</keyword>
<comment type="catalytic activity">
    <reaction evidence="9">
        <text>O-phospho-L-serine + H2O = L-serine + phosphate</text>
        <dbReference type="Rhea" id="RHEA:21208"/>
        <dbReference type="ChEBI" id="CHEBI:15377"/>
        <dbReference type="ChEBI" id="CHEBI:33384"/>
        <dbReference type="ChEBI" id="CHEBI:43474"/>
        <dbReference type="ChEBI" id="CHEBI:57524"/>
        <dbReference type="EC" id="3.1.3.3"/>
    </reaction>
</comment>
<evidence type="ECO:0000256" key="9">
    <source>
        <dbReference type="ARBA" id="ARBA00048138"/>
    </source>
</evidence>
<evidence type="ECO:0000256" key="6">
    <source>
        <dbReference type="ARBA" id="ARBA00022801"/>
    </source>
</evidence>
<evidence type="ECO:0000256" key="8">
    <source>
        <dbReference type="ARBA" id="ARBA00023299"/>
    </source>
</evidence>
<keyword evidence="7" id="KW-0460">Magnesium</keyword>
<evidence type="ECO:0000313" key="11">
    <source>
        <dbReference type="EMBL" id="CAP41708.1"/>
    </source>
</evidence>
<gene>
    <name evidence="11" type="ordered locus">Bpet1373</name>
</gene>
<accession>A9IE92</accession>
<protein>
    <recommendedName>
        <fullName evidence="3">phosphoserine phosphatase</fullName>
        <ecNumber evidence="3">3.1.3.3</ecNumber>
    </recommendedName>
</protein>
<dbReference type="InterPro" id="IPR036412">
    <property type="entry name" value="HAD-like_sf"/>
</dbReference>
<dbReference type="Gene3D" id="3.40.50.1000">
    <property type="entry name" value="HAD superfamily/HAD-like"/>
    <property type="match status" value="1"/>
</dbReference>
<dbReference type="KEGG" id="bpt:Bpet1373"/>
<keyword evidence="4" id="KW-0028">Amino-acid biosynthesis</keyword>
<reference evidence="11 12" key="1">
    <citation type="journal article" date="2008" name="BMC Genomics">
        <title>The missing link: Bordetella petrii is endowed with both the metabolic versatility of environmental bacteria and virulence traits of pathogenic Bordetellae.</title>
        <authorList>
            <person name="Gross R."/>
            <person name="Guzman C.A."/>
            <person name="Sebaihia M."/>
            <person name="Martins Dos Santos V.A."/>
            <person name="Pieper D.H."/>
            <person name="Koebnik R."/>
            <person name="Lechner M."/>
            <person name="Bartels D."/>
            <person name="Buhrmester J."/>
            <person name="Choudhuri J.V."/>
            <person name="Ebensen T."/>
            <person name="Gaigalat L."/>
            <person name="Herrmann S."/>
            <person name="Khachane A.N."/>
            <person name="Larisch C."/>
            <person name="Link S."/>
            <person name="Linke B."/>
            <person name="Meyer F."/>
            <person name="Mormann S."/>
            <person name="Nakunst D."/>
            <person name="Rueckert C."/>
            <person name="Schneiker-Bekel S."/>
            <person name="Schulze K."/>
            <person name="Vorhoelter F.J."/>
            <person name="Yevsa T."/>
            <person name="Engle J.T."/>
            <person name="Goldman W.E."/>
            <person name="Puehler A."/>
            <person name="Goebel U.B."/>
            <person name="Goesmann A."/>
            <person name="Bloecker H."/>
            <person name="Kaiser O."/>
            <person name="Martinez-Arias R."/>
        </authorList>
    </citation>
    <scope>NUCLEOTIDE SEQUENCE [LARGE SCALE GENOMIC DNA]</scope>
    <source>
        <strain evidence="12">ATCC BAA-461 / DSM 12804 / CCUG 43448 / CIP 107267 / Se-1111R</strain>
    </source>
</reference>
<evidence type="ECO:0000256" key="3">
    <source>
        <dbReference type="ARBA" id="ARBA00012640"/>
    </source>
</evidence>
<evidence type="ECO:0000256" key="4">
    <source>
        <dbReference type="ARBA" id="ARBA00022605"/>
    </source>
</evidence>
<dbReference type="GO" id="GO:0000287">
    <property type="term" value="F:magnesium ion binding"/>
    <property type="evidence" value="ECO:0007669"/>
    <property type="project" value="TreeGrafter"/>
</dbReference>
<dbReference type="GO" id="GO:0006564">
    <property type="term" value="P:L-serine biosynthetic process"/>
    <property type="evidence" value="ECO:0007669"/>
    <property type="project" value="UniProtKB-KW"/>
</dbReference>
<proteinExistence type="predicted"/>
<evidence type="ECO:0000256" key="5">
    <source>
        <dbReference type="ARBA" id="ARBA00022723"/>
    </source>
</evidence>
<dbReference type="GO" id="GO:0036424">
    <property type="term" value="F:L-phosphoserine phosphatase activity"/>
    <property type="evidence" value="ECO:0007669"/>
    <property type="project" value="RHEA"/>
</dbReference>
<dbReference type="AlphaFoldDB" id="A9IE92"/>
<keyword evidence="5" id="KW-0479">Metal-binding</keyword>
<comment type="pathway">
    <text evidence="2">Amino-acid biosynthesis; L-serine biosynthesis; L-serine from 3-phospho-D-glycerate: step 3/3.</text>
</comment>